<evidence type="ECO:0000313" key="4">
    <source>
        <dbReference type="Proteomes" id="UP000076727"/>
    </source>
</evidence>
<keyword evidence="2" id="KW-0812">Transmembrane</keyword>
<sequence>MAVTTSYDYWWPYPPWGATTTAITLATALLPTSTVSNPSASTMVSSMDTLSATSALLSTVVRTVATTPISASITSSMSIIRITALPPSNGTSSQKSSVYTHSGFDVAYLAPLFAVLAAIVGALSTWALLRWQARRRDKQTHGSSMLHTGPRYAPPPESSGDSNTGSSNSGSDEISNLLHQRTDSRKDGWLARAFSRSSRHSQAKSSVAPVTPITPVGCRRSMRAPDVPMNNPYSAVEDDGHVGDSRAMLLDGNELHPSRMRLTAGVTSPEVLSPGYDDVPYETLRHKSIRRAILERLKFGTLRRPAKGKAEGTPDVESGRIHNSPARRVSSRRGHRRNDSDFNVDDLQRQQQEASSSHNPSRASSLMRQITGREPVMSPPGFRIIEEDAEVDPRSAEHGRLMGARSLEEGSDVGTPARENPAWKWIASWSPSPTIHTEDSYTALPVRRSPAKRSGPVAIAPSLSRTDEYPSVLPPITRVDSSILPSSPPQVMSPPLHSRLFFSDFGSTPSLDLQVPKEQGNETRPATATPERRLNRLHTKREPEPLPFPSTSGSSPYRGKLKKPHHDHGVSSPMLSSPELVSLHHPQHAPVLPASPSDGGQVYAERLLARQSALDKVGEIVSRGLSQRDLASLTGDDGRRVKLDPLPSLADNRITRMEARDGVSSAAMGQGIEQRLGLLRSEESAVMEYH</sequence>
<evidence type="ECO:0000313" key="3">
    <source>
        <dbReference type="EMBL" id="KZT65535.1"/>
    </source>
</evidence>
<feature type="region of interest" description="Disordered" evidence="1">
    <location>
        <begin position="139"/>
        <end position="174"/>
    </location>
</feature>
<organism evidence="3 4">
    <name type="scientific">Daedalea quercina L-15889</name>
    <dbReference type="NCBI Taxonomy" id="1314783"/>
    <lineage>
        <taxon>Eukaryota</taxon>
        <taxon>Fungi</taxon>
        <taxon>Dikarya</taxon>
        <taxon>Basidiomycota</taxon>
        <taxon>Agaricomycotina</taxon>
        <taxon>Agaricomycetes</taxon>
        <taxon>Polyporales</taxon>
        <taxon>Fomitopsis</taxon>
    </lineage>
</organism>
<gene>
    <name evidence="3" type="ORF">DAEQUDRAFT_731360</name>
</gene>
<feature type="compositionally biased region" description="Basic and acidic residues" evidence="1">
    <location>
        <begin position="308"/>
        <end position="320"/>
    </location>
</feature>
<keyword evidence="2" id="KW-1133">Transmembrane helix</keyword>
<keyword evidence="4" id="KW-1185">Reference proteome</keyword>
<dbReference type="Proteomes" id="UP000076727">
    <property type="component" value="Unassembled WGS sequence"/>
</dbReference>
<dbReference type="AlphaFoldDB" id="A0A165MDD2"/>
<keyword evidence="2" id="KW-0472">Membrane</keyword>
<feature type="region of interest" description="Disordered" evidence="1">
    <location>
        <begin position="194"/>
        <end position="214"/>
    </location>
</feature>
<feature type="compositionally biased region" description="Low complexity" evidence="1">
    <location>
        <begin position="355"/>
        <end position="365"/>
    </location>
</feature>
<dbReference type="EMBL" id="KV429104">
    <property type="protein sequence ID" value="KZT65535.1"/>
    <property type="molecule type" value="Genomic_DNA"/>
</dbReference>
<feature type="region of interest" description="Disordered" evidence="1">
    <location>
        <begin position="507"/>
        <end position="578"/>
    </location>
</feature>
<evidence type="ECO:0000256" key="2">
    <source>
        <dbReference type="SAM" id="Phobius"/>
    </source>
</evidence>
<accession>A0A165MDD2</accession>
<feature type="region of interest" description="Disordered" evidence="1">
    <location>
        <begin position="304"/>
        <end position="380"/>
    </location>
</feature>
<feature type="compositionally biased region" description="Basic and acidic residues" evidence="1">
    <location>
        <begin position="530"/>
        <end position="544"/>
    </location>
</feature>
<name>A0A165MDD2_9APHY</name>
<proteinExistence type="predicted"/>
<reference evidence="3 4" key="1">
    <citation type="journal article" date="2016" name="Mol. Biol. Evol.">
        <title>Comparative Genomics of Early-Diverging Mushroom-Forming Fungi Provides Insights into the Origins of Lignocellulose Decay Capabilities.</title>
        <authorList>
            <person name="Nagy L.G."/>
            <person name="Riley R."/>
            <person name="Tritt A."/>
            <person name="Adam C."/>
            <person name="Daum C."/>
            <person name="Floudas D."/>
            <person name="Sun H."/>
            <person name="Yadav J.S."/>
            <person name="Pangilinan J."/>
            <person name="Larsson K.H."/>
            <person name="Matsuura K."/>
            <person name="Barry K."/>
            <person name="Labutti K."/>
            <person name="Kuo R."/>
            <person name="Ohm R.A."/>
            <person name="Bhattacharya S.S."/>
            <person name="Shirouzu T."/>
            <person name="Yoshinaga Y."/>
            <person name="Martin F.M."/>
            <person name="Grigoriev I.V."/>
            <person name="Hibbett D.S."/>
        </authorList>
    </citation>
    <scope>NUCLEOTIDE SEQUENCE [LARGE SCALE GENOMIC DNA]</scope>
    <source>
        <strain evidence="3 4">L-15889</strain>
    </source>
</reference>
<evidence type="ECO:0000256" key="1">
    <source>
        <dbReference type="SAM" id="MobiDB-lite"/>
    </source>
</evidence>
<feature type="transmembrane region" description="Helical" evidence="2">
    <location>
        <begin position="106"/>
        <end position="129"/>
    </location>
</feature>
<dbReference type="OrthoDB" id="3269515at2759"/>
<protein>
    <submittedName>
        <fullName evidence="3">Uncharacterized protein</fullName>
    </submittedName>
</protein>
<feature type="compositionally biased region" description="Low complexity" evidence="1">
    <location>
        <begin position="158"/>
        <end position="172"/>
    </location>
</feature>